<reference evidence="2" key="1">
    <citation type="submission" date="2018-02" db="EMBL/GenBank/DDBJ databases">
        <title>Rhizophora mucronata_Transcriptome.</title>
        <authorList>
            <person name="Meera S.P."/>
            <person name="Sreeshan A."/>
            <person name="Augustine A."/>
        </authorList>
    </citation>
    <scope>NUCLEOTIDE SEQUENCE</scope>
    <source>
        <tissue evidence="2">Leaf</tissue>
    </source>
</reference>
<dbReference type="AlphaFoldDB" id="A0A2P2ITP8"/>
<sequence>MMLRVTLIDSSDASSPYGLAFRLSDSLPWPVRKLKVECFRSLPRPFSGRGPATVSSQSLSSRPMARLSESGHFCGRLARA</sequence>
<evidence type="ECO:0000256" key="1">
    <source>
        <dbReference type="SAM" id="MobiDB-lite"/>
    </source>
</evidence>
<accession>A0A2P2ITP8</accession>
<name>A0A2P2ITP8_RHIMU</name>
<feature type="region of interest" description="Disordered" evidence="1">
    <location>
        <begin position="47"/>
        <end position="67"/>
    </location>
</feature>
<dbReference type="EMBL" id="GGEC01004126">
    <property type="protein sequence ID" value="MBW84609.1"/>
    <property type="molecule type" value="Transcribed_RNA"/>
</dbReference>
<evidence type="ECO:0000313" key="2">
    <source>
        <dbReference type="EMBL" id="MBW84609.1"/>
    </source>
</evidence>
<proteinExistence type="predicted"/>
<organism evidence="2">
    <name type="scientific">Rhizophora mucronata</name>
    <name type="common">Asiatic mangrove</name>
    <dbReference type="NCBI Taxonomy" id="61149"/>
    <lineage>
        <taxon>Eukaryota</taxon>
        <taxon>Viridiplantae</taxon>
        <taxon>Streptophyta</taxon>
        <taxon>Embryophyta</taxon>
        <taxon>Tracheophyta</taxon>
        <taxon>Spermatophyta</taxon>
        <taxon>Magnoliopsida</taxon>
        <taxon>eudicotyledons</taxon>
        <taxon>Gunneridae</taxon>
        <taxon>Pentapetalae</taxon>
        <taxon>rosids</taxon>
        <taxon>fabids</taxon>
        <taxon>Malpighiales</taxon>
        <taxon>Rhizophoraceae</taxon>
        <taxon>Rhizophora</taxon>
    </lineage>
</organism>
<protein>
    <submittedName>
        <fullName evidence="2">Uncharacterized protein LOC105647487 isoform X1</fullName>
    </submittedName>
</protein>